<feature type="chain" id="PRO_5006147153" evidence="4">
    <location>
        <begin position="31"/>
        <end position="873"/>
    </location>
</feature>
<evidence type="ECO:0000313" key="6">
    <source>
        <dbReference type="EMBL" id="KPQ33797.1"/>
    </source>
</evidence>
<dbReference type="STRING" id="1666911.HLUCCA11_17450"/>
<evidence type="ECO:0000313" key="7">
    <source>
        <dbReference type="Proteomes" id="UP000050465"/>
    </source>
</evidence>
<sequence>MSIRLTGLRRLLLSLLVTGGALLPSAIAWADANSPAPGTVIQNQATGSFSDPDSGIRNIESNIVEVTVAEVAGITVTATGFTEAPSNVANAGPNQGDSVINTEDVVYFTFEITNVGNDPTQFFIPDNASITNGSLNGPIQIIAYDTDGTSTTTLPTPIDVIAGGMTTGAALGLPEGSIAPSGTVTVRVPVKANTGLANNDPLTVVLGDTPTGNSGNQVYSDGGNALDLYTQDNQDADIVDVPTTPVVETEAAGPPINGDTTFRRQEASATQSALVTLVTVLPPVGTGTCRADYNLVYSGQNNQIFAVHVESGASLQLTNTALGATNGLSTDHVNRQVYYGEGNSLFAWSPLTNTHVVVDSNFSSYLSTPLPTNFSLSSGGAAFFGGSVYQGSDIASGGIFEIFKVDFVPGSNGLLIQDVTALGIDTLVQNGTITNSSGGATPNWGDFIIDDNGVITANGNGGQVYWSYDLNTGTFVDLVDSFTTNSQLAKDGQGRLWALGASDVFQITRVGNSINEIPGTRRPTTGPLGAHSSADAAECVRGSSSIGDFVWNDTNANGITDSGEPGIENVTVDLVWDLNGDGVIDANEPVLATRTTDANGAYDFGELIFGNYIINVTDVNGVLAGSTLTTATESFGVTLPVGAIDFNDANFGYQFPLSDPNLLLVKRITAINRGLANEQSFDAEYVDVGSSNDIDNEVNWPGNPTAATIGSGNVEEYITGIADGTANSTLVAPGDEIEYTISFLSNGDVAAQDVLICDRTPTHTTFITDAYNNLTPTFGSGPRGILLNFNGAQIGLTNADDGDETPATVDSDNIGGYYFPAGVEPSTRFPDISCTGPNDNGAIVVELSNIPNATGDGVPANSYGFIRFRVSVD</sequence>
<evidence type="ECO:0000259" key="5">
    <source>
        <dbReference type="Pfam" id="PF17210"/>
    </source>
</evidence>
<dbReference type="InterPro" id="IPR013783">
    <property type="entry name" value="Ig-like_fold"/>
</dbReference>
<dbReference type="PATRIC" id="fig|1666911.3.peg.1272"/>
<dbReference type="AlphaFoldDB" id="A0A0P7ZGN5"/>
<dbReference type="Pfam" id="PF17210">
    <property type="entry name" value="SdrD_B"/>
    <property type="match status" value="1"/>
</dbReference>
<feature type="signal peptide" evidence="4">
    <location>
        <begin position="1"/>
        <end position="30"/>
    </location>
</feature>
<feature type="domain" description="SD-repeat containing protein B" evidence="5">
    <location>
        <begin position="545"/>
        <end position="626"/>
    </location>
</feature>
<dbReference type="PANTHER" id="PTHR23303">
    <property type="entry name" value="CARBOXYPEPTIDASE REGULATORY REGION-CONTAINING"/>
    <property type="match status" value="1"/>
</dbReference>
<evidence type="ECO:0000256" key="4">
    <source>
        <dbReference type="SAM" id="SignalP"/>
    </source>
</evidence>
<dbReference type="NCBIfam" id="TIGR01451">
    <property type="entry name" value="B_ant_repeat"/>
    <property type="match status" value="1"/>
</dbReference>
<dbReference type="InterPro" id="IPR051417">
    <property type="entry name" value="SDr/BOS_complex"/>
</dbReference>
<comment type="caution">
    <text evidence="6">The sequence shown here is derived from an EMBL/GenBank/DDBJ whole genome shotgun (WGS) entry which is preliminary data.</text>
</comment>
<dbReference type="Gene3D" id="2.60.40.10">
    <property type="entry name" value="Immunoglobulins"/>
    <property type="match status" value="1"/>
</dbReference>
<gene>
    <name evidence="6" type="ORF">HLUCCA11_17450</name>
</gene>
<organism evidence="6 7">
    <name type="scientific">Phormidesmis priestleyi Ana</name>
    <dbReference type="NCBI Taxonomy" id="1666911"/>
    <lineage>
        <taxon>Bacteria</taxon>
        <taxon>Bacillati</taxon>
        <taxon>Cyanobacteriota</taxon>
        <taxon>Cyanophyceae</taxon>
        <taxon>Leptolyngbyales</taxon>
        <taxon>Leptolyngbyaceae</taxon>
        <taxon>Phormidesmis</taxon>
    </lineage>
</organism>
<protein>
    <submittedName>
        <fullName evidence="6">Conserved repeat domain</fullName>
    </submittedName>
</protein>
<keyword evidence="3 4" id="KW-0732">Signal</keyword>
<dbReference type="SUPFAM" id="SSF63825">
    <property type="entry name" value="YWTD domain"/>
    <property type="match status" value="1"/>
</dbReference>
<dbReference type="PANTHER" id="PTHR23303:SF15">
    <property type="entry name" value="COLOSSIN-A"/>
    <property type="match status" value="1"/>
</dbReference>
<dbReference type="InterPro" id="IPR047589">
    <property type="entry name" value="DUF11_rpt"/>
</dbReference>
<evidence type="ECO:0000256" key="3">
    <source>
        <dbReference type="ARBA" id="ARBA00022729"/>
    </source>
</evidence>
<dbReference type="EMBL" id="LJZR01000027">
    <property type="protein sequence ID" value="KPQ33797.1"/>
    <property type="molecule type" value="Genomic_DNA"/>
</dbReference>
<keyword evidence="2" id="KW-0964">Secreted</keyword>
<name>A0A0P7ZGN5_9CYAN</name>
<accession>A0A0P7ZGN5</accession>
<comment type="subcellular location">
    <subcellularLocation>
        <location evidence="1">Secreted</location>
    </subcellularLocation>
</comment>
<dbReference type="SUPFAM" id="SSF117074">
    <property type="entry name" value="Hypothetical protein PA1324"/>
    <property type="match status" value="1"/>
</dbReference>
<evidence type="ECO:0000256" key="2">
    <source>
        <dbReference type="ARBA" id="ARBA00022525"/>
    </source>
</evidence>
<dbReference type="Proteomes" id="UP000050465">
    <property type="component" value="Unassembled WGS sequence"/>
</dbReference>
<dbReference type="GO" id="GO:0005576">
    <property type="term" value="C:extracellular region"/>
    <property type="evidence" value="ECO:0007669"/>
    <property type="project" value="UniProtKB-SubCell"/>
</dbReference>
<reference evidence="6 7" key="1">
    <citation type="submission" date="2015-09" db="EMBL/GenBank/DDBJ databases">
        <title>Identification and resolution of microdiversity through metagenomic sequencing of parallel consortia.</title>
        <authorList>
            <person name="Nelson W.C."/>
            <person name="Romine M.F."/>
            <person name="Lindemann S.R."/>
        </authorList>
    </citation>
    <scope>NUCLEOTIDE SEQUENCE [LARGE SCALE GENOMIC DNA]</scope>
    <source>
        <strain evidence="6">Ana</strain>
    </source>
</reference>
<proteinExistence type="predicted"/>
<dbReference type="InterPro" id="IPR033764">
    <property type="entry name" value="Sdr_B"/>
</dbReference>
<evidence type="ECO:0000256" key="1">
    <source>
        <dbReference type="ARBA" id="ARBA00004613"/>
    </source>
</evidence>